<keyword evidence="1" id="KW-0732">Signal</keyword>
<evidence type="ECO:0000313" key="4">
    <source>
        <dbReference type="Proteomes" id="UP000029989"/>
    </source>
</evidence>
<evidence type="ECO:0000259" key="2">
    <source>
        <dbReference type="Pfam" id="PF21197"/>
    </source>
</evidence>
<feature type="signal peptide" evidence="1">
    <location>
        <begin position="1"/>
        <end position="20"/>
    </location>
</feature>
<dbReference type="InterPro" id="IPR019734">
    <property type="entry name" value="TPR_rpt"/>
</dbReference>
<organism evidence="3 4">
    <name type="scientific">Lysobacter arseniciresistens ZS79</name>
    <dbReference type="NCBI Taxonomy" id="913325"/>
    <lineage>
        <taxon>Bacteria</taxon>
        <taxon>Pseudomonadati</taxon>
        <taxon>Pseudomonadota</taxon>
        <taxon>Gammaproteobacteria</taxon>
        <taxon>Lysobacterales</taxon>
        <taxon>Lysobacteraceae</taxon>
        <taxon>Novilysobacter</taxon>
    </lineage>
</organism>
<dbReference type="SMART" id="SM00028">
    <property type="entry name" value="TPR"/>
    <property type="match status" value="5"/>
</dbReference>
<name>A0A0A0EZA9_9GAMM</name>
<dbReference type="InterPro" id="IPR011990">
    <property type="entry name" value="TPR-like_helical_dom_sf"/>
</dbReference>
<dbReference type="EMBL" id="AVPT01000019">
    <property type="protein sequence ID" value="KGM55368.1"/>
    <property type="molecule type" value="Genomic_DNA"/>
</dbReference>
<accession>A0A0A0EZA9</accession>
<feature type="chain" id="PRO_5001961947" description="PgaA membrane beta barrel domain-containing protein" evidence="1">
    <location>
        <begin position="21"/>
        <end position="690"/>
    </location>
</feature>
<evidence type="ECO:0000313" key="3">
    <source>
        <dbReference type="EMBL" id="KGM55368.1"/>
    </source>
</evidence>
<dbReference type="SUPFAM" id="SSF56935">
    <property type="entry name" value="Porins"/>
    <property type="match status" value="1"/>
</dbReference>
<protein>
    <recommendedName>
        <fullName evidence="2">PgaA membrane beta barrel domain-containing protein</fullName>
    </recommendedName>
</protein>
<sequence length="690" mass="75476">MRLCAAVAFCLGSATPAVVAAGPYAPAAAGDSADTSPSAAAALERAAQARARGDWLDALAIYERLQAASPADGDLYRLRTLTLADLGSADRAWALLQARPELFDRAEHDRLQANRIARLAVWGGTRPLSESDRLRDMQRAEAAAARIPGPATARRQFDRLVVLNGLEQHEQAAALYRTLRDSGVELPPYALAAAGDSLLASRHPREAAEALEQAVGALPDDIDTQVVLAYAYLESGRHEDADAHLSSIVAAQPAWLRAPGARIADPNWNRYAAETNLAMVRAYSEDPATAEAMLAPMAAMAPSSPDLQAKLGIVALQRGRPTAALRRFEVAHTQDPRNLEARIGRVEALAGLGRLRAAREAHDELLATWPDNVHARRLHDQFRQRTGWQVDAGFESGRGDGDGGVAASPLGNRDGGHDVSVYSPLLGDRWRVGAFRQERWAEFDEAGGGRVRDLRHGIGLRYRHDRLDWELQVARSDERRAGSPSVDATGAGLTAGWRFNDHWQARIEVAHNAPGASLQAREAGILADTAAIGLLWAHDTRTGLGAELRQWRYDDGNRRESLSLDGHHAVLVRPRLRLDLSGQAHTGRGSRDDAPYFNPSRDAGWTVGAQLETRHWQRYDHGFAQQFGLAGGQYWQDGSGSAWVPSAHYRHVWALGHGRSLDYGVTWSRPVYDGNRERRVAFDIRFHWGE</sequence>
<dbReference type="eggNOG" id="COG0457">
    <property type="taxonomic scope" value="Bacteria"/>
</dbReference>
<dbReference type="Gene3D" id="1.25.40.10">
    <property type="entry name" value="Tetratricopeptide repeat domain"/>
    <property type="match status" value="2"/>
</dbReference>
<feature type="domain" description="PgaA membrane beta barrel" evidence="2">
    <location>
        <begin position="408"/>
        <end position="684"/>
    </location>
</feature>
<dbReference type="Pfam" id="PF21197">
    <property type="entry name" value="PgaA_barrel"/>
    <property type="match status" value="1"/>
</dbReference>
<dbReference type="InterPro" id="IPR049003">
    <property type="entry name" value="PgaA_barrel"/>
</dbReference>
<dbReference type="SUPFAM" id="SSF48452">
    <property type="entry name" value="TPR-like"/>
    <property type="match status" value="2"/>
</dbReference>
<evidence type="ECO:0000256" key="1">
    <source>
        <dbReference type="SAM" id="SignalP"/>
    </source>
</evidence>
<comment type="caution">
    <text evidence="3">The sequence shown here is derived from an EMBL/GenBank/DDBJ whole genome shotgun (WGS) entry which is preliminary data.</text>
</comment>
<dbReference type="Proteomes" id="UP000029989">
    <property type="component" value="Unassembled WGS sequence"/>
</dbReference>
<dbReference type="STRING" id="913325.N799_07250"/>
<keyword evidence="4" id="KW-1185">Reference proteome</keyword>
<proteinExistence type="predicted"/>
<dbReference type="AlphaFoldDB" id="A0A0A0EZA9"/>
<gene>
    <name evidence="3" type="ORF">N799_07250</name>
</gene>
<dbReference type="Pfam" id="PF14559">
    <property type="entry name" value="TPR_19"/>
    <property type="match status" value="2"/>
</dbReference>
<reference evidence="3 4" key="1">
    <citation type="journal article" date="2015" name="Stand. Genomic Sci.">
        <title>Genomic information of the arsenic-resistant bacterium Lysobacter arseniciresistens type strain ZS79(T) and comparison of Lysobacter draft genomes.</title>
        <authorList>
            <person name="Liu L."/>
            <person name="Zhang S."/>
            <person name="Luo M."/>
            <person name="Wang G."/>
        </authorList>
    </citation>
    <scope>NUCLEOTIDE SEQUENCE [LARGE SCALE GENOMIC DNA]</scope>
    <source>
        <strain evidence="3 4">ZS79</strain>
    </source>
</reference>